<dbReference type="PROSITE" id="PS00375">
    <property type="entry name" value="UDPGT"/>
    <property type="match status" value="1"/>
</dbReference>
<dbReference type="Pfam" id="PF00201">
    <property type="entry name" value="UDPGT"/>
    <property type="match status" value="1"/>
</dbReference>
<evidence type="ECO:0000256" key="2">
    <source>
        <dbReference type="ARBA" id="ARBA00022679"/>
    </source>
</evidence>
<dbReference type="EMBL" id="JASCZI010120861">
    <property type="protein sequence ID" value="MED6156261.1"/>
    <property type="molecule type" value="Genomic_DNA"/>
</dbReference>
<evidence type="ECO:0000313" key="7">
    <source>
        <dbReference type="Proteomes" id="UP001341840"/>
    </source>
</evidence>
<gene>
    <name evidence="6" type="primary">ZOG1_1</name>
    <name evidence="6" type="ORF">PIB30_012822</name>
</gene>
<keyword evidence="3" id="KW-0328">Glycosyltransferase</keyword>
<dbReference type="SUPFAM" id="SSF53756">
    <property type="entry name" value="UDP-Glycosyltransferase/glycogen phosphorylase"/>
    <property type="match status" value="1"/>
</dbReference>
<evidence type="ECO:0000256" key="4">
    <source>
        <dbReference type="RuleBase" id="RU362057"/>
    </source>
</evidence>
<dbReference type="InterPro" id="IPR035595">
    <property type="entry name" value="UDP_glycos_trans_CS"/>
</dbReference>
<sequence>MASNGKSNNNTTQNKNQVVVVMVPFPAQGHLNQLLHFSRLILSHNIPVHYVGTKSHNLQATLRVQGWDPKSISNLHFHDFELPPYPSPPPNPNQGIMFPSHLIPSFYASSHLREPVASLVRSLSSTYERVVVIHDSLMASVAQDATEILKAENYTFQSVSTFTYALYFLLDDEGNNNIPNMESFRVPIPKEVPSLEGCFPEEIMDFIREQIKFLALSNGFIHNTSRAIEGPYMEIIENLTGNTNIKHFALGPFNPLFPNKKSFKEKSFIIEWLDKQEPNSVIYISFGTTTSLKEEQIKEIAIGLEQSKKKFIWVLREADKGDIFEGNGDGDGEVRRYTLPDGFEERIEGVGLVIRDWAPQLEILSHNSTGGFMSHCGWNSSMESITMGVPIAAWPMHSDQPRNMALITQVLKIGLVVRDWDKRDELVTASVVENAVTTLLASKEGDEMRERASKLRDAVLESMDEGGVSPKEMDSFIAHITR</sequence>
<comment type="caution">
    <text evidence="6">The sequence shown here is derived from an EMBL/GenBank/DDBJ whole genome shotgun (WGS) entry which is preliminary data.</text>
</comment>
<dbReference type="CDD" id="cd03784">
    <property type="entry name" value="GT1_Gtf-like"/>
    <property type="match status" value="1"/>
</dbReference>
<reference evidence="6 7" key="1">
    <citation type="journal article" date="2023" name="Plants (Basel)">
        <title>Bridging the Gap: Combining Genomics and Transcriptomics Approaches to Understand Stylosanthes scabra, an Orphan Legume from the Brazilian Caatinga.</title>
        <authorList>
            <person name="Ferreira-Neto J.R.C."/>
            <person name="da Silva M.D."/>
            <person name="Binneck E."/>
            <person name="de Melo N.F."/>
            <person name="da Silva R.H."/>
            <person name="de Melo A.L.T.M."/>
            <person name="Pandolfi V."/>
            <person name="Bustamante F.O."/>
            <person name="Brasileiro-Vidal A.C."/>
            <person name="Benko-Iseppon A.M."/>
        </authorList>
    </citation>
    <scope>NUCLEOTIDE SEQUENCE [LARGE SCALE GENOMIC DNA]</scope>
    <source>
        <tissue evidence="6">Leaves</tissue>
    </source>
</reference>
<dbReference type="PANTHER" id="PTHR48044:SF22">
    <property type="entry name" value="GLYCOSYLTRANSFERASE"/>
    <property type="match status" value="1"/>
</dbReference>
<evidence type="ECO:0000256" key="1">
    <source>
        <dbReference type="ARBA" id="ARBA00009995"/>
    </source>
</evidence>
<dbReference type="PANTHER" id="PTHR48044">
    <property type="entry name" value="GLYCOSYLTRANSFERASE"/>
    <property type="match status" value="1"/>
</dbReference>
<name>A0ABU6U571_9FABA</name>
<protein>
    <recommendedName>
        <fullName evidence="4">Glycosyltransferase</fullName>
        <ecNumber evidence="4">2.4.1.-</ecNumber>
    </recommendedName>
</protein>
<comment type="similarity">
    <text evidence="1 3">Belongs to the UDP-glycosyltransferase family.</text>
</comment>
<dbReference type="Proteomes" id="UP001341840">
    <property type="component" value="Unassembled WGS sequence"/>
</dbReference>
<evidence type="ECO:0000256" key="3">
    <source>
        <dbReference type="RuleBase" id="RU003718"/>
    </source>
</evidence>
<accession>A0ABU6U571</accession>
<dbReference type="Gene3D" id="3.40.50.2000">
    <property type="entry name" value="Glycogen Phosphorylase B"/>
    <property type="match status" value="2"/>
</dbReference>
<evidence type="ECO:0000259" key="5">
    <source>
        <dbReference type="Pfam" id="PF26168"/>
    </source>
</evidence>
<keyword evidence="2 3" id="KW-0808">Transferase</keyword>
<dbReference type="InterPro" id="IPR058980">
    <property type="entry name" value="Glyco_transf_N"/>
</dbReference>
<feature type="domain" description="Glycosyltransferase N-terminal" evidence="5">
    <location>
        <begin position="17"/>
        <end position="255"/>
    </location>
</feature>
<organism evidence="6 7">
    <name type="scientific">Stylosanthes scabra</name>
    <dbReference type="NCBI Taxonomy" id="79078"/>
    <lineage>
        <taxon>Eukaryota</taxon>
        <taxon>Viridiplantae</taxon>
        <taxon>Streptophyta</taxon>
        <taxon>Embryophyta</taxon>
        <taxon>Tracheophyta</taxon>
        <taxon>Spermatophyta</taxon>
        <taxon>Magnoliopsida</taxon>
        <taxon>eudicotyledons</taxon>
        <taxon>Gunneridae</taxon>
        <taxon>Pentapetalae</taxon>
        <taxon>rosids</taxon>
        <taxon>fabids</taxon>
        <taxon>Fabales</taxon>
        <taxon>Fabaceae</taxon>
        <taxon>Papilionoideae</taxon>
        <taxon>50 kb inversion clade</taxon>
        <taxon>dalbergioids sensu lato</taxon>
        <taxon>Dalbergieae</taxon>
        <taxon>Pterocarpus clade</taxon>
        <taxon>Stylosanthes</taxon>
    </lineage>
</organism>
<proteinExistence type="inferred from homology"/>
<dbReference type="EC" id="2.4.1.-" evidence="4"/>
<dbReference type="InterPro" id="IPR002213">
    <property type="entry name" value="UDP_glucos_trans"/>
</dbReference>
<evidence type="ECO:0000313" key="6">
    <source>
        <dbReference type="EMBL" id="MED6156261.1"/>
    </source>
</evidence>
<dbReference type="Pfam" id="PF26168">
    <property type="entry name" value="Glyco_transf_N"/>
    <property type="match status" value="1"/>
</dbReference>
<keyword evidence="7" id="KW-1185">Reference proteome</keyword>